<comment type="caution">
    <text evidence="4">The sequence shown here is derived from an EMBL/GenBank/DDBJ whole genome shotgun (WGS) entry which is preliminary data.</text>
</comment>
<organism evidence="4 5">
    <name type="scientific">Teichococcus aerophilus</name>
    <dbReference type="NCBI Taxonomy" id="1224513"/>
    <lineage>
        <taxon>Bacteria</taxon>
        <taxon>Pseudomonadati</taxon>
        <taxon>Pseudomonadota</taxon>
        <taxon>Alphaproteobacteria</taxon>
        <taxon>Acetobacterales</taxon>
        <taxon>Roseomonadaceae</taxon>
        <taxon>Roseomonas</taxon>
    </lineage>
</organism>
<dbReference type="EMBL" id="JACTVA010000037">
    <property type="protein sequence ID" value="MBC9208691.1"/>
    <property type="molecule type" value="Genomic_DNA"/>
</dbReference>
<evidence type="ECO:0000256" key="1">
    <source>
        <dbReference type="ARBA" id="ARBA00007162"/>
    </source>
</evidence>
<dbReference type="SUPFAM" id="SSF53850">
    <property type="entry name" value="Periplasmic binding protein-like II"/>
    <property type="match status" value="1"/>
</dbReference>
<accession>A0ABR7RQY7</accession>
<evidence type="ECO:0000313" key="5">
    <source>
        <dbReference type="Proteomes" id="UP000626026"/>
    </source>
</evidence>
<evidence type="ECO:0000256" key="3">
    <source>
        <dbReference type="SAM" id="SignalP"/>
    </source>
</evidence>
<keyword evidence="5" id="KW-1185">Reference proteome</keyword>
<proteinExistence type="inferred from homology"/>
<protein>
    <submittedName>
        <fullName evidence="4">Phosphate/phosphite/phosphonate ABC transporter substrate-binding protein</fullName>
    </submittedName>
</protein>
<dbReference type="NCBIfam" id="TIGR01098">
    <property type="entry name" value="3A0109s03R"/>
    <property type="match status" value="1"/>
</dbReference>
<feature type="signal peptide" evidence="3">
    <location>
        <begin position="1"/>
        <end position="25"/>
    </location>
</feature>
<dbReference type="RefSeq" id="WP_187785843.1">
    <property type="nucleotide sequence ID" value="NZ_JACTVA010000037.1"/>
</dbReference>
<dbReference type="Gene3D" id="3.40.190.10">
    <property type="entry name" value="Periplasmic binding protein-like II"/>
    <property type="match status" value="2"/>
</dbReference>
<dbReference type="Proteomes" id="UP000626026">
    <property type="component" value="Unassembled WGS sequence"/>
</dbReference>
<evidence type="ECO:0000256" key="2">
    <source>
        <dbReference type="ARBA" id="ARBA00022729"/>
    </source>
</evidence>
<keyword evidence="2 3" id="KW-0732">Signal</keyword>
<sequence>MITRRSLAALAAGSLVLPASLRAQGAASGATAAMPAVGERAWAKQVPQIRIGLLGGENEGDRLGRFDGYRKLIEDTFKVPTRLYPAADYSGVMQAFAAKQIEASSMGASGYAGTWLDTNGGVEPLVVPLENDGSISYISVMIVRKDSGITSLEQMRGKSLAWADPNSTSGYLVPRSELRGSNIDINSYFSRTGFAGGHEQAVVAVQQKQYDAAVTWASGIGDEAQGFSRGNLRAMVEKGMLNMGDMRIIWKSRPILNGPLVVRSDLPAAFKEDFTNLHLALPAAHPAIYEAIERGGGKGYARVTHAQFEPIVQLRREEAAERRRRS</sequence>
<dbReference type="PANTHER" id="PTHR35841:SF1">
    <property type="entry name" value="PHOSPHONATES-BINDING PERIPLASMIC PROTEIN"/>
    <property type="match status" value="1"/>
</dbReference>
<feature type="chain" id="PRO_5046032366" evidence="3">
    <location>
        <begin position="26"/>
        <end position="326"/>
    </location>
</feature>
<reference evidence="4 5" key="1">
    <citation type="journal article" date="2013" name="Int. J. Syst. Evol. Microbiol.">
        <title>Roseomonas aerophila sp. nov., isolated from air.</title>
        <authorList>
            <person name="Kim S.J."/>
            <person name="Weon H.Y."/>
            <person name="Ahn J.H."/>
            <person name="Hong S.B."/>
            <person name="Seok S.J."/>
            <person name="Whang K.S."/>
            <person name="Kwon S.W."/>
        </authorList>
    </citation>
    <scope>NUCLEOTIDE SEQUENCE [LARGE SCALE GENOMIC DNA]</scope>
    <source>
        <strain evidence="4 5">NBRC 108923</strain>
    </source>
</reference>
<dbReference type="CDD" id="cd01071">
    <property type="entry name" value="PBP2_PhnD_like"/>
    <property type="match status" value="1"/>
</dbReference>
<comment type="similarity">
    <text evidence="1">Belongs to the phosphate/phosphite/phosphonate binding protein family.</text>
</comment>
<gene>
    <name evidence="4" type="primary">phnD</name>
    <name evidence="4" type="ORF">IBL26_17710</name>
</gene>
<dbReference type="InterPro" id="IPR005770">
    <property type="entry name" value="PhnD"/>
</dbReference>
<name>A0ABR7RQY7_9PROT</name>
<dbReference type="Pfam" id="PF12974">
    <property type="entry name" value="Phosphonate-bd"/>
    <property type="match status" value="1"/>
</dbReference>
<evidence type="ECO:0000313" key="4">
    <source>
        <dbReference type="EMBL" id="MBC9208691.1"/>
    </source>
</evidence>
<dbReference type="PANTHER" id="PTHR35841">
    <property type="entry name" value="PHOSPHONATES-BINDING PERIPLASMIC PROTEIN"/>
    <property type="match status" value="1"/>
</dbReference>